<dbReference type="PANTHER" id="PTHR46512">
    <property type="entry name" value="PEPTIDYLPROLYL ISOMERASE"/>
    <property type="match status" value="1"/>
</dbReference>
<reference evidence="19 20" key="1">
    <citation type="journal article" date="2012" name="Nat. Genet.">
        <title>The yak genome and adaptation to life at high altitude.</title>
        <authorList>
            <person name="Qiu Q."/>
            <person name="Zhang G."/>
            <person name="Ma T."/>
            <person name="Qian W."/>
            <person name="Wang J."/>
            <person name="Ye Z."/>
            <person name="Cao C."/>
            <person name="Hu Q."/>
            <person name="Kim J."/>
            <person name="Larkin D.M."/>
            <person name="Auvil L."/>
            <person name="Capitanu B."/>
            <person name="Ma J."/>
            <person name="Lewin H.A."/>
            <person name="Qian X."/>
            <person name="Lang Y."/>
            <person name="Zhou R."/>
            <person name="Wang L."/>
            <person name="Wang K."/>
            <person name="Xia J."/>
            <person name="Liao S."/>
            <person name="Pan S."/>
            <person name="Lu X."/>
            <person name="Hou H."/>
            <person name="Wang Y."/>
            <person name="Zang X."/>
            <person name="Yin Y."/>
            <person name="Ma H."/>
            <person name="Zhang J."/>
            <person name="Wang Z."/>
            <person name="Zhang Y."/>
            <person name="Zhang D."/>
            <person name="Yonezawa T."/>
            <person name="Hasegawa M."/>
            <person name="Zhong Y."/>
            <person name="Liu W."/>
            <person name="Zhang Y."/>
            <person name="Huang Z."/>
            <person name="Zhang S."/>
            <person name="Long R."/>
            <person name="Yang H."/>
            <person name="Wang J."/>
            <person name="Lenstra J.A."/>
            <person name="Cooper D.N."/>
            <person name="Wu Y."/>
            <person name="Wang J."/>
            <person name="Shi P."/>
            <person name="Wang J."/>
            <person name="Liu J."/>
        </authorList>
    </citation>
    <scope>NUCLEOTIDE SEQUENCE [LARGE SCALE GENOMIC DNA]</scope>
    <source>
        <strain evidence="20">yakQH1</strain>
    </source>
</reference>
<keyword evidence="7" id="KW-0493">Microtubule</keyword>
<keyword evidence="12" id="KW-0206">Cytoskeleton</keyword>
<dbReference type="Pfam" id="PF00254">
    <property type="entry name" value="FKBP_C"/>
    <property type="match status" value="1"/>
</dbReference>
<keyword evidence="17" id="KW-0472">Membrane</keyword>
<organism evidence="19 20">
    <name type="scientific">Bos mutus</name>
    <name type="common">wild yak</name>
    <dbReference type="NCBI Taxonomy" id="72004"/>
    <lineage>
        <taxon>Eukaryota</taxon>
        <taxon>Metazoa</taxon>
        <taxon>Chordata</taxon>
        <taxon>Craniata</taxon>
        <taxon>Vertebrata</taxon>
        <taxon>Euteleostomi</taxon>
        <taxon>Mammalia</taxon>
        <taxon>Eutheria</taxon>
        <taxon>Laurasiatheria</taxon>
        <taxon>Artiodactyla</taxon>
        <taxon>Ruminantia</taxon>
        <taxon>Pecora</taxon>
        <taxon>Bovidae</taxon>
        <taxon>Bovinae</taxon>
        <taxon>Bos</taxon>
    </lineage>
</organism>
<dbReference type="EC" id="5.2.1.8" evidence="14"/>
<keyword evidence="5" id="KW-0488">Methylation</keyword>
<comment type="subcellular location">
    <subcellularLocation>
        <location evidence="3">Cytoplasm</location>
        <location evidence="3">Cytoskeleton</location>
    </subcellularLocation>
    <subcellularLocation>
        <location evidence="4">Cytoplasm</location>
        <location evidence="4">Cytosol</location>
    </subcellularLocation>
    <subcellularLocation>
        <location evidence="2">Mitochondrion</location>
    </subcellularLocation>
    <subcellularLocation>
        <location evidence="1">Nucleus</location>
    </subcellularLocation>
</comment>
<keyword evidence="9 15" id="KW-0802">TPR repeat</keyword>
<dbReference type="PROSITE" id="PS50005">
    <property type="entry name" value="TPR"/>
    <property type="match status" value="1"/>
</dbReference>
<dbReference type="GO" id="GO:0005634">
    <property type="term" value="C:nucleus"/>
    <property type="evidence" value="ECO:0007669"/>
    <property type="project" value="UniProtKB-SubCell"/>
</dbReference>
<dbReference type="PANTHER" id="PTHR46512:SF3">
    <property type="entry name" value="PEPTIDYL-PROLYL CIS-TRANS ISOMERASE FKBP8"/>
    <property type="match status" value="1"/>
</dbReference>
<evidence type="ECO:0000256" key="11">
    <source>
        <dbReference type="ARBA" id="ARBA00023128"/>
    </source>
</evidence>
<name>L8HY87_9CETA</name>
<feature type="domain" description="PPIase FKBP-type" evidence="18">
    <location>
        <begin position="33"/>
        <end position="84"/>
    </location>
</feature>
<evidence type="ECO:0000256" key="8">
    <source>
        <dbReference type="ARBA" id="ARBA00022737"/>
    </source>
</evidence>
<evidence type="ECO:0000256" key="4">
    <source>
        <dbReference type="ARBA" id="ARBA00004514"/>
    </source>
</evidence>
<dbReference type="GO" id="GO:0043066">
    <property type="term" value="P:negative regulation of apoptotic process"/>
    <property type="evidence" value="ECO:0007669"/>
    <property type="project" value="TreeGrafter"/>
</dbReference>
<feature type="repeat" description="TPR" evidence="15">
    <location>
        <begin position="152"/>
        <end position="185"/>
    </location>
</feature>
<protein>
    <recommendedName>
        <fullName evidence="14">peptidylprolyl isomerase</fullName>
        <ecNumber evidence="14">5.2.1.8</ecNumber>
    </recommendedName>
</protein>
<dbReference type="InterPro" id="IPR019734">
    <property type="entry name" value="TPR_rpt"/>
</dbReference>
<evidence type="ECO:0000256" key="3">
    <source>
        <dbReference type="ARBA" id="ARBA00004245"/>
    </source>
</evidence>
<evidence type="ECO:0000256" key="12">
    <source>
        <dbReference type="ARBA" id="ARBA00023212"/>
    </source>
</evidence>
<dbReference type="GO" id="GO:0003755">
    <property type="term" value="F:peptidyl-prolyl cis-trans isomerase activity"/>
    <property type="evidence" value="ECO:0007669"/>
    <property type="project" value="UniProtKB-KW"/>
</dbReference>
<keyword evidence="14" id="KW-0697">Rotamase</keyword>
<dbReference type="SUPFAM" id="SSF48452">
    <property type="entry name" value="TPR-like"/>
    <property type="match status" value="1"/>
</dbReference>
<comment type="catalytic activity">
    <reaction evidence="14">
        <text>[protein]-peptidylproline (omega=180) = [protein]-peptidylproline (omega=0)</text>
        <dbReference type="Rhea" id="RHEA:16237"/>
        <dbReference type="Rhea" id="RHEA-COMP:10747"/>
        <dbReference type="Rhea" id="RHEA-COMP:10748"/>
        <dbReference type="ChEBI" id="CHEBI:83833"/>
        <dbReference type="ChEBI" id="CHEBI:83834"/>
        <dbReference type="EC" id="5.2.1.8"/>
    </reaction>
</comment>
<keyword evidence="6" id="KW-0597">Phosphoprotein</keyword>
<keyword evidence="11" id="KW-0496">Mitochondrion</keyword>
<dbReference type="SMART" id="SM00028">
    <property type="entry name" value="TPR"/>
    <property type="match status" value="2"/>
</dbReference>
<keyword evidence="8" id="KW-0677">Repeat</keyword>
<keyword evidence="10" id="KW-0007">Acetylation</keyword>
<keyword evidence="13" id="KW-0539">Nucleus</keyword>
<evidence type="ECO:0000256" key="5">
    <source>
        <dbReference type="ARBA" id="ARBA00022481"/>
    </source>
</evidence>
<evidence type="ECO:0000259" key="18">
    <source>
        <dbReference type="PROSITE" id="PS50059"/>
    </source>
</evidence>
<evidence type="ECO:0000256" key="6">
    <source>
        <dbReference type="ARBA" id="ARBA00022553"/>
    </source>
</evidence>
<dbReference type="InterPro" id="IPR001179">
    <property type="entry name" value="PPIase_FKBP_dom"/>
</dbReference>
<dbReference type="GO" id="GO:0005874">
    <property type="term" value="C:microtubule"/>
    <property type="evidence" value="ECO:0007669"/>
    <property type="project" value="UniProtKB-KW"/>
</dbReference>
<feature type="compositionally biased region" description="Low complexity" evidence="16">
    <location>
        <begin position="1"/>
        <end position="13"/>
    </location>
</feature>
<dbReference type="InterPro" id="IPR013105">
    <property type="entry name" value="TPR_2"/>
</dbReference>
<dbReference type="InterPro" id="IPR050754">
    <property type="entry name" value="FKBP4/5/8-like"/>
</dbReference>
<dbReference type="AlphaFoldDB" id="L8HY87"/>
<dbReference type="Gene3D" id="1.25.40.10">
    <property type="entry name" value="Tetratricopeptide repeat domain"/>
    <property type="match status" value="1"/>
</dbReference>
<proteinExistence type="predicted"/>
<dbReference type="EMBL" id="JH882798">
    <property type="protein sequence ID" value="ELR48244.1"/>
    <property type="molecule type" value="Genomic_DNA"/>
</dbReference>
<dbReference type="PROSITE" id="PS50059">
    <property type="entry name" value="FKBP_PPIASE"/>
    <property type="match status" value="1"/>
</dbReference>
<keyword evidence="17" id="KW-1133">Transmembrane helix</keyword>
<evidence type="ECO:0000256" key="7">
    <source>
        <dbReference type="ARBA" id="ARBA00022701"/>
    </source>
</evidence>
<dbReference type="GO" id="GO:0016020">
    <property type="term" value="C:membrane"/>
    <property type="evidence" value="ECO:0007669"/>
    <property type="project" value="TreeGrafter"/>
</dbReference>
<dbReference type="GO" id="GO:0012505">
    <property type="term" value="C:endomembrane system"/>
    <property type="evidence" value="ECO:0007669"/>
    <property type="project" value="TreeGrafter"/>
</dbReference>
<dbReference type="STRING" id="72004.ENSBMUP00000025961"/>
<accession>L8HY87</accession>
<keyword evidence="12" id="KW-0963">Cytoplasm</keyword>
<evidence type="ECO:0000256" key="13">
    <source>
        <dbReference type="ARBA" id="ARBA00023242"/>
    </source>
</evidence>
<evidence type="ECO:0000256" key="1">
    <source>
        <dbReference type="ARBA" id="ARBA00004123"/>
    </source>
</evidence>
<dbReference type="Pfam" id="PF07719">
    <property type="entry name" value="TPR_2"/>
    <property type="match status" value="1"/>
</dbReference>
<evidence type="ECO:0000256" key="9">
    <source>
        <dbReference type="ARBA" id="ARBA00022803"/>
    </source>
</evidence>
<dbReference type="SUPFAM" id="SSF54534">
    <property type="entry name" value="FKBP-like"/>
    <property type="match status" value="1"/>
</dbReference>
<sequence>MASCAEPSAADPEPTAPPPAGVPPLEDFKVLDRALDLSVPLMDVGETAMVTADSKYCYGPQGSRSPYIPPHAALCLEVTLKTAVDGPDLEMLTGQERVALASRKWECGNAHYQRANFVLAANSYDLAIKAITCSAKGDHQPIDITGGGGLVSKALFRKGKVLAQQGEYSEAIPILRAALKLEPSSKMIHAELLKLVKKHAAQRSTETALYRTMLGNPSRLPAKCPGKGAWSIPWKWLFGATAVALGGVALSVVIAARN</sequence>
<keyword evidence="17" id="KW-0812">Transmembrane</keyword>
<evidence type="ECO:0000256" key="15">
    <source>
        <dbReference type="PROSITE-ProRule" id="PRU00339"/>
    </source>
</evidence>
<evidence type="ECO:0000313" key="20">
    <source>
        <dbReference type="Proteomes" id="UP000011080"/>
    </source>
</evidence>
<dbReference type="PROSITE" id="PS50293">
    <property type="entry name" value="TPR_REGION"/>
    <property type="match status" value="1"/>
</dbReference>
<dbReference type="InterPro" id="IPR011990">
    <property type="entry name" value="TPR-like_helical_dom_sf"/>
</dbReference>
<dbReference type="GO" id="GO:0005740">
    <property type="term" value="C:mitochondrial envelope"/>
    <property type="evidence" value="ECO:0007669"/>
    <property type="project" value="TreeGrafter"/>
</dbReference>
<feature type="region of interest" description="Disordered" evidence="16">
    <location>
        <begin position="1"/>
        <end position="24"/>
    </location>
</feature>
<keyword evidence="14" id="KW-0413">Isomerase</keyword>
<dbReference type="Gene3D" id="3.10.50.40">
    <property type="match status" value="1"/>
</dbReference>
<evidence type="ECO:0000256" key="10">
    <source>
        <dbReference type="ARBA" id="ARBA00022990"/>
    </source>
</evidence>
<evidence type="ECO:0000256" key="17">
    <source>
        <dbReference type="SAM" id="Phobius"/>
    </source>
</evidence>
<evidence type="ECO:0000256" key="16">
    <source>
        <dbReference type="SAM" id="MobiDB-lite"/>
    </source>
</evidence>
<dbReference type="GO" id="GO:0044183">
    <property type="term" value="F:protein folding chaperone"/>
    <property type="evidence" value="ECO:0007669"/>
    <property type="project" value="TreeGrafter"/>
</dbReference>
<dbReference type="InterPro" id="IPR046357">
    <property type="entry name" value="PPIase_dom_sf"/>
</dbReference>
<evidence type="ECO:0000256" key="14">
    <source>
        <dbReference type="PROSITE-ProRule" id="PRU00277"/>
    </source>
</evidence>
<evidence type="ECO:0000256" key="2">
    <source>
        <dbReference type="ARBA" id="ARBA00004173"/>
    </source>
</evidence>
<evidence type="ECO:0000313" key="19">
    <source>
        <dbReference type="EMBL" id="ELR48244.1"/>
    </source>
</evidence>
<dbReference type="Proteomes" id="UP000011080">
    <property type="component" value="Unassembled WGS sequence"/>
</dbReference>
<gene>
    <name evidence="19" type="ORF">M91_08197</name>
</gene>
<dbReference type="GO" id="GO:0005829">
    <property type="term" value="C:cytosol"/>
    <property type="evidence" value="ECO:0007669"/>
    <property type="project" value="UniProtKB-SubCell"/>
</dbReference>
<feature type="transmembrane region" description="Helical" evidence="17">
    <location>
        <begin position="234"/>
        <end position="256"/>
    </location>
</feature>